<comment type="caution">
    <text evidence="2">The sequence shown here is derived from an EMBL/GenBank/DDBJ whole genome shotgun (WGS) entry which is preliminary data.</text>
</comment>
<dbReference type="EMBL" id="SRLD01000019">
    <property type="protein sequence ID" value="TGE15993.1"/>
    <property type="molecule type" value="Genomic_DNA"/>
</dbReference>
<name>A0A4Z0PK78_9BACT</name>
<organism evidence="2 3">
    <name type="scientific">Hymenobacter elongatus</name>
    <dbReference type="NCBI Taxonomy" id="877208"/>
    <lineage>
        <taxon>Bacteria</taxon>
        <taxon>Pseudomonadati</taxon>
        <taxon>Bacteroidota</taxon>
        <taxon>Cytophagia</taxon>
        <taxon>Cytophagales</taxon>
        <taxon>Hymenobacteraceae</taxon>
        <taxon>Hymenobacter</taxon>
    </lineage>
</organism>
<reference evidence="2 3" key="1">
    <citation type="submission" date="2019-04" db="EMBL/GenBank/DDBJ databases">
        <authorList>
            <person name="Feng G."/>
            <person name="Zhang J."/>
            <person name="Zhu H."/>
        </authorList>
    </citation>
    <scope>NUCLEOTIDE SEQUENCE [LARGE SCALE GENOMIC DNA]</scope>
    <source>
        <strain evidence="2 3">JCM 17223</strain>
    </source>
</reference>
<gene>
    <name evidence="2" type="ORF">E5J99_11225</name>
</gene>
<feature type="region of interest" description="Disordered" evidence="1">
    <location>
        <begin position="107"/>
        <end position="191"/>
    </location>
</feature>
<keyword evidence="3" id="KW-1185">Reference proteome</keyword>
<protein>
    <submittedName>
        <fullName evidence="2">Uncharacterized protein</fullName>
    </submittedName>
</protein>
<dbReference type="OrthoDB" id="1442826at2"/>
<feature type="compositionally biased region" description="Low complexity" evidence="1">
    <location>
        <begin position="264"/>
        <end position="283"/>
    </location>
</feature>
<proteinExistence type="predicted"/>
<feature type="compositionally biased region" description="Low complexity" evidence="1">
    <location>
        <begin position="134"/>
        <end position="156"/>
    </location>
</feature>
<feature type="region of interest" description="Disordered" evidence="1">
    <location>
        <begin position="253"/>
        <end position="283"/>
    </location>
</feature>
<feature type="compositionally biased region" description="Basic and acidic residues" evidence="1">
    <location>
        <begin position="163"/>
        <end position="172"/>
    </location>
</feature>
<dbReference type="Proteomes" id="UP000297739">
    <property type="component" value="Unassembled WGS sequence"/>
</dbReference>
<dbReference type="AlphaFoldDB" id="A0A4Z0PK78"/>
<evidence type="ECO:0000313" key="2">
    <source>
        <dbReference type="EMBL" id="TGE15993.1"/>
    </source>
</evidence>
<dbReference type="RefSeq" id="WP_135497898.1">
    <property type="nucleotide sequence ID" value="NZ_SRLD01000019.1"/>
</dbReference>
<accession>A0A4Z0PK78</accession>
<sequence>MKLPAIQFYPGDWHKDQGVQALDLAQRGAWFELLLMMHDSDERGVLLVNGQPMPDAVIARRLGLDNQTANQILTTLLDYGVVSRRESDGALFCRRMVKDEKLRRVRTAAGKKGGNPNLLNQKPNQTPTIGDKQIPTPSFSTSLTTSIIEGEAADAAPPAPTAEKSESKEKKSSGSPPYRMSRIKRGWAGGGAPTLADVQAYAADQHPGSPDAQTEAAAFHDHYESNGWRVSGKTPMADWRAAFRGWMRRRLQFQAAGPHGTSQAAPPARARTAPKPTDPTRWS</sequence>
<feature type="compositionally biased region" description="Polar residues" evidence="1">
    <location>
        <begin position="117"/>
        <end position="128"/>
    </location>
</feature>
<evidence type="ECO:0000313" key="3">
    <source>
        <dbReference type="Proteomes" id="UP000297739"/>
    </source>
</evidence>
<evidence type="ECO:0000256" key="1">
    <source>
        <dbReference type="SAM" id="MobiDB-lite"/>
    </source>
</evidence>